<dbReference type="AlphaFoldDB" id="A0AAV0WJ42"/>
<dbReference type="EMBL" id="CARXXK010000002">
    <property type="protein sequence ID" value="CAI6355831.1"/>
    <property type="molecule type" value="Genomic_DNA"/>
</dbReference>
<sequence length="157" mass="17720">MYTTEVKKNIFKKAKIDSTLDNAVETLKYVCKKQTNENEFTVFAKHIATQLEQLPLKEALMAQSDFQNILTRARISSMNEINGSTNPIVMIATNTTEGQLIPSPSDNSNSNISYSSNDSTKDEFDASYSDCFTTLEPVHQINQQSNLALFYNNFEIE</sequence>
<keyword evidence="3" id="KW-1185">Reference proteome</keyword>
<evidence type="ECO:0000313" key="2">
    <source>
        <dbReference type="EMBL" id="CAI6355831.1"/>
    </source>
</evidence>
<proteinExistence type="predicted"/>
<gene>
    <name evidence="2" type="ORF">MEUPH1_LOCUS11642</name>
</gene>
<protein>
    <recommendedName>
        <fullName evidence="4">BESS domain-containing protein</fullName>
    </recommendedName>
</protein>
<name>A0AAV0WJ42_9HEMI</name>
<feature type="region of interest" description="Disordered" evidence="1">
    <location>
        <begin position="99"/>
        <end position="119"/>
    </location>
</feature>
<feature type="compositionally biased region" description="Low complexity" evidence="1">
    <location>
        <begin position="101"/>
        <end position="118"/>
    </location>
</feature>
<evidence type="ECO:0008006" key="4">
    <source>
        <dbReference type="Google" id="ProtNLM"/>
    </source>
</evidence>
<evidence type="ECO:0000313" key="3">
    <source>
        <dbReference type="Proteomes" id="UP001160148"/>
    </source>
</evidence>
<evidence type="ECO:0000256" key="1">
    <source>
        <dbReference type="SAM" id="MobiDB-lite"/>
    </source>
</evidence>
<dbReference type="Proteomes" id="UP001160148">
    <property type="component" value="Unassembled WGS sequence"/>
</dbReference>
<organism evidence="2 3">
    <name type="scientific">Macrosiphum euphorbiae</name>
    <name type="common">potato aphid</name>
    <dbReference type="NCBI Taxonomy" id="13131"/>
    <lineage>
        <taxon>Eukaryota</taxon>
        <taxon>Metazoa</taxon>
        <taxon>Ecdysozoa</taxon>
        <taxon>Arthropoda</taxon>
        <taxon>Hexapoda</taxon>
        <taxon>Insecta</taxon>
        <taxon>Pterygota</taxon>
        <taxon>Neoptera</taxon>
        <taxon>Paraneoptera</taxon>
        <taxon>Hemiptera</taxon>
        <taxon>Sternorrhyncha</taxon>
        <taxon>Aphidomorpha</taxon>
        <taxon>Aphidoidea</taxon>
        <taxon>Aphididae</taxon>
        <taxon>Macrosiphini</taxon>
        <taxon>Macrosiphum</taxon>
    </lineage>
</organism>
<comment type="caution">
    <text evidence="2">The sequence shown here is derived from an EMBL/GenBank/DDBJ whole genome shotgun (WGS) entry which is preliminary data.</text>
</comment>
<reference evidence="2 3" key="1">
    <citation type="submission" date="2023-01" db="EMBL/GenBank/DDBJ databases">
        <authorList>
            <person name="Whitehead M."/>
        </authorList>
    </citation>
    <scope>NUCLEOTIDE SEQUENCE [LARGE SCALE GENOMIC DNA]</scope>
</reference>
<accession>A0AAV0WJ42</accession>